<gene>
    <name evidence="1" type="ORF">ACFP2T_16420</name>
</gene>
<evidence type="ECO:0000313" key="1">
    <source>
        <dbReference type="EMBL" id="MFC6017787.1"/>
    </source>
</evidence>
<reference evidence="2" key="1">
    <citation type="journal article" date="2019" name="Int. J. Syst. Evol. Microbiol.">
        <title>The Global Catalogue of Microorganisms (GCM) 10K type strain sequencing project: providing services to taxonomists for standard genome sequencing and annotation.</title>
        <authorList>
            <consortium name="The Broad Institute Genomics Platform"/>
            <consortium name="The Broad Institute Genome Sequencing Center for Infectious Disease"/>
            <person name="Wu L."/>
            <person name="Ma J."/>
        </authorList>
    </citation>
    <scope>NUCLEOTIDE SEQUENCE [LARGE SCALE GENOMIC DNA]</scope>
    <source>
        <strain evidence="2">ZS-35-S2</strain>
    </source>
</reference>
<organism evidence="1 2">
    <name type="scientific">Plantactinospora solaniradicis</name>
    <dbReference type="NCBI Taxonomy" id="1723736"/>
    <lineage>
        <taxon>Bacteria</taxon>
        <taxon>Bacillati</taxon>
        <taxon>Actinomycetota</taxon>
        <taxon>Actinomycetes</taxon>
        <taxon>Micromonosporales</taxon>
        <taxon>Micromonosporaceae</taxon>
        <taxon>Plantactinospora</taxon>
    </lineage>
</organism>
<dbReference type="RefSeq" id="WP_377422314.1">
    <property type="nucleotide sequence ID" value="NZ_JBHSPR010000010.1"/>
</dbReference>
<protein>
    <recommendedName>
        <fullName evidence="3">DNA-binding protein</fullName>
    </recommendedName>
</protein>
<dbReference type="Proteomes" id="UP001596203">
    <property type="component" value="Unassembled WGS sequence"/>
</dbReference>
<proteinExistence type="predicted"/>
<name>A0ABW1K9H0_9ACTN</name>
<evidence type="ECO:0008006" key="3">
    <source>
        <dbReference type="Google" id="ProtNLM"/>
    </source>
</evidence>
<evidence type="ECO:0000313" key="2">
    <source>
        <dbReference type="Proteomes" id="UP001596203"/>
    </source>
</evidence>
<keyword evidence="2" id="KW-1185">Reference proteome</keyword>
<accession>A0ABW1K9H0</accession>
<comment type="caution">
    <text evidence="1">The sequence shown here is derived from an EMBL/GenBank/DDBJ whole genome shotgun (WGS) entry which is preliminary data.</text>
</comment>
<dbReference type="EMBL" id="JBHSPR010000010">
    <property type="protein sequence ID" value="MFC6017787.1"/>
    <property type="molecule type" value="Genomic_DNA"/>
</dbReference>
<sequence length="74" mass="8291">MIRHGGQRYGTAAELATALGPDVTEAMLRNWSQRDGLARYRVGRTVYYLLDQAAEIERSKRVSGRGRPRTLVTA</sequence>